<keyword evidence="2" id="KW-1185">Reference proteome</keyword>
<name>A0ACB8XIX4_ARCLA</name>
<gene>
    <name evidence="1" type="ORF">L6452_42523</name>
</gene>
<protein>
    <submittedName>
        <fullName evidence="1">Uncharacterized protein</fullName>
    </submittedName>
</protein>
<evidence type="ECO:0000313" key="1">
    <source>
        <dbReference type="EMBL" id="KAI3667465.1"/>
    </source>
</evidence>
<comment type="caution">
    <text evidence="1">The sequence shown here is derived from an EMBL/GenBank/DDBJ whole genome shotgun (WGS) entry which is preliminary data.</text>
</comment>
<accession>A0ACB8XIX4</accession>
<proteinExistence type="predicted"/>
<dbReference type="EMBL" id="CM042063">
    <property type="protein sequence ID" value="KAI3667465.1"/>
    <property type="molecule type" value="Genomic_DNA"/>
</dbReference>
<organism evidence="1 2">
    <name type="scientific">Arctium lappa</name>
    <name type="common">Greater burdock</name>
    <name type="synonym">Lappa major</name>
    <dbReference type="NCBI Taxonomy" id="4217"/>
    <lineage>
        <taxon>Eukaryota</taxon>
        <taxon>Viridiplantae</taxon>
        <taxon>Streptophyta</taxon>
        <taxon>Embryophyta</taxon>
        <taxon>Tracheophyta</taxon>
        <taxon>Spermatophyta</taxon>
        <taxon>Magnoliopsida</taxon>
        <taxon>eudicotyledons</taxon>
        <taxon>Gunneridae</taxon>
        <taxon>Pentapetalae</taxon>
        <taxon>asterids</taxon>
        <taxon>campanulids</taxon>
        <taxon>Asterales</taxon>
        <taxon>Asteraceae</taxon>
        <taxon>Carduoideae</taxon>
        <taxon>Cardueae</taxon>
        <taxon>Arctiinae</taxon>
        <taxon>Arctium</taxon>
    </lineage>
</organism>
<dbReference type="Proteomes" id="UP001055879">
    <property type="component" value="Linkage Group LG17"/>
</dbReference>
<sequence length="256" mass="29353">MVSGWWKKVCLIVGRLTTEEKTTTTAGEQEKENENESEKDERVLEQRNKRVLVGDGDSPEITPENMEEEESYNDVIIGLGEKVSGRVCNLEVHNEVGLGQVQEEEKKNRIEKEGDTQNKLGPRNSEEEKIIRPKSQRSNSVEETRGEWGGFDYAKQGERVSNNGDITGIKGKQSKVMKGKSSNLGGEFFRLKKRRDHESWQKQDEFSSHQTIGKGWLNEERITKKSHQRGRIKKQRKDENTQWGGVDFLSNQSNFV</sequence>
<evidence type="ECO:0000313" key="2">
    <source>
        <dbReference type="Proteomes" id="UP001055879"/>
    </source>
</evidence>
<reference evidence="2" key="1">
    <citation type="journal article" date="2022" name="Mol. Ecol. Resour.">
        <title>The genomes of chicory, endive, great burdock and yacon provide insights into Asteraceae palaeo-polyploidization history and plant inulin production.</title>
        <authorList>
            <person name="Fan W."/>
            <person name="Wang S."/>
            <person name="Wang H."/>
            <person name="Wang A."/>
            <person name="Jiang F."/>
            <person name="Liu H."/>
            <person name="Zhao H."/>
            <person name="Xu D."/>
            <person name="Zhang Y."/>
        </authorList>
    </citation>
    <scope>NUCLEOTIDE SEQUENCE [LARGE SCALE GENOMIC DNA]</scope>
    <source>
        <strain evidence="2">cv. Niubang</strain>
    </source>
</reference>
<reference evidence="1 2" key="2">
    <citation type="journal article" date="2022" name="Mol. Ecol. Resour.">
        <title>The genomes of chicory, endive, great burdock and yacon provide insights into Asteraceae paleo-polyploidization history and plant inulin production.</title>
        <authorList>
            <person name="Fan W."/>
            <person name="Wang S."/>
            <person name="Wang H."/>
            <person name="Wang A."/>
            <person name="Jiang F."/>
            <person name="Liu H."/>
            <person name="Zhao H."/>
            <person name="Xu D."/>
            <person name="Zhang Y."/>
        </authorList>
    </citation>
    <scope>NUCLEOTIDE SEQUENCE [LARGE SCALE GENOMIC DNA]</scope>
    <source>
        <strain evidence="2">cv. Niubang</strain>
    </source>
</reference>